<comment type="similarity">
    <text evidence="2">Belongs to the PEN-2 family.</text>
</comment>
<reference evidence="9" key="1">
    <citation type="submission" date="2012-09" db="EMBL/GenBank/DDBJ databases">
        <authorList>
            <person name="Martin A.A."/>
        </authorList>
    </citation>
    <scope>NUCLEOTIDE SEQUENCE</scope>
</reference>
<evidence type="ECO:0000256" key="8">
    <source>
        <dbReference type="SAM" id="Phobius"/>
    </source>
</evidence>
<dbReference type="GO" id="GO:0007219">
    <property type="term" value="P:Notch signaling pathway"/>
    <property type="evidence" value="ECO:0007669"/>
    <property type="project" value="UniProtKB-KW"/>
</dbReference>
<dbReference type="Proteomes" id="UP000035642">
    <property type="component" value="Unassembled WGS sequence"/>
</dbReference>
<reference evidence="10" key="2">
    <citation type="submission" date="2017-02" db="UniProtKB">
        <authorList>
            <consortium name="WormBaseParasite"/>
        </authorList>
    </citation>
    <scope>IDENTIFICATION</scope>
</reference>
<dbReference type="PANTHER" id="PTHR16318:SF0">
    <property type="entry name" value="GAMMA-SECRETASE SUBUNIT PEN-2"/>
    <property type="match status" value="1"/>
</dbReference>
<evidence type="ECO:0000313" key="10">
    <source>
        <dbReference type="WBParaSite" id="ACAC_0000009301-mRNA-1"/>
    </source>
</evidence>
<comment type="subcellular location">
    <subcellularLocation>
        <location evidence="1">Membrane</location>
        <topology evidence="1">Multi-pass membrane protein</topology>
    </subcellularLocation>
</comment>
<evidence type="ECO:0000256" key="3">
    <source>
        <dbReference type="ARBA" id="ARBA00018306"/>
    </source>
</evidence>
<dbReference type="AlphaFoldDB" id="A0A0K0CSV6"/>
<evidence type="ECO:0000256" key="7">
    <source>
        <dbReference type="ARBA" id="ARBA00023136"/>
    </source>
</evidence>
<dbReference type="WBParaSite" id="ACAC_0000009301-mRNA-1">
    <property type="protein sequence ID" value="ACAC_0000009301-mRNA-1"/>
    <property type="gene ID" value="ACAC_0000009301"/>
</dbReference>
<protein>
    <recommendedName>
        <fullName evidence="3">Gamma-secretase subunit PEN-2</fullName>
    </recommendedName>
</protein>
<evidence type="ECO:0000256" key="5">
    <source>
        <dbReference type="ARBA" id="ARBA00022976"/>
    </source>
</evidence>
<keyword evidence="9" id="KW-1185">Reference proteome</keyword>
<evidence type="ECO:0000313" key="9">
    <source>
        <dbReference type="Proteomes" id="UP000035642"/>
    </source>
</evidence>
<dbReference type="GO" id="GO:0007220">
    <property type="term" value="P:Notch receptor processing"/>
    <property type="evidence" value="ECO:0007669"/>
    <property type="project" value="TreeGrafter"/>
</dbReference>
<dbReference type="PANTHER" id="PTHR16318">
    <property type="entry name" value="GAMMA-SECRETASE SUBUNIT PEN-2"/>
    <property type="match status" value="1"/>
</dbReference>
<keyword evidence="6 8" id="KW-1133">Transmembrane helix</keyword>
<proteinExistence type="inferred from homology"/>
<evidence type="ECO:0000256" key="1">
    <source>
        <dbReference type="ARBA" id="ARBA00004141"/>
    </source>
</evidence>
<organism evidence="9 10">
    <name type="scientific">Angiostrongylus cantonensis</name>
    <name type="common">Rat lungworm</name>
    <dbReference type="NCBI Taxonomy" id="6313"/>
    <lineage>
        <taxon>Eukaryota</taxon>
        <taxon>Metazoa</taxon>
        <taxon>Ecdysozoa</taxon>
        <taxon>Nematoda</taxon>
        <taxon>Chromadorea</taxon>
        <taxon>Rhabditida</taxon>
        <taxon>Rhabditina</taxon>
        <taxon>Rhabditomorpha</taxon>
        <taxon>Strongyloidea</taxon>
        <taxon>Metastrongylidae</taxon>
        <taxon>Angiostrongylus</taxon>
    </lineage>
</organism>
<sequence length="112" mass="12679">ALRSTFAGSTFSITSLSDVSGSKEQFCRYFIIGLFCLPLVWLTNVVWFFGEAFIRPSSAITPTIRTYVILSSIGVLFWLLVLCGWEVIFQSYRSRGVAWADYLTFIFPVGRV</sequence>
<accession>A0A0K0CSV6</accession>
<feature type="transmembrane region" description="Helical" evidence="8">
    <location>
        <begin position="69"/>
        <end position="89"/>
    </location>
</feature>
<feature type="transmembrane region" description="Helical" evidence="8">
    <location>
        <begin position="29"/>
        <end position="49"/>
    </location>
</feature>
<dbReference type="InterPro" id="IPR019379">
    <property type="entry name" value="Gamma_Secretase_Asp_P_PEN2"/>
</dbReference>
<keyword evidence="4 8" id="KW-0812">Transmembrane</keyword>
<evidence type="ECO:0000256" key="4">
    <source>
        <dbReference type="ARBA" id="ARBA00022692"/>
    </source>
</evidence>
<keyword evidence="7 8" id="KW-0472">Membrane</keyword>
<evidence type="ECO:0000256" key="6">
    <source>
        <dbReference type="ARBA" id="ARBA00022989"/>
    </source>
</evidence>
<evidence type="ECO:0000256" key="2">
    <source>
        <dbReference type="ARBA" id="ARBA00009607"/>
    </source>
</evidence>
<dbReference type="Pfam" id="PF10251">
    <property type="entry name" value="PEN-2"/>
    <property type="match status" value="1"/>
</dbReference>
<dbReference type="STRING" id="6313.A0A0K0CSV6"/>
<dbReference type="GO" id="GO:0070765">
    <property type="term" value="C:gamma-secretase complex"/>
    <property type="evidence" value="ECO:0007669"/>
    <property type="project" value="TreeGrafter"/>
</dbReference>
<keyword evidence="5" id="KW-0914">Notch signaling pathway</keyword>
<name>A0A0K0CSV6_ANGCA</name>